<dbReference type="Proteomes" id="UP001284601">
    <property type="component" value="Unassembled WGS sequence"/>
</dbReference>
<proteinExistence type="inferred from homology"/>
<name>A0ABU4HYT2_9ACTN</name>
<dbReference type="CDD" id="cd06558">
    <property type="entry name" value="crotonase-like"/>
    <property type="match status" value="1"/>
</dbReference>
<comment type="similarity">
    <text evidence="1 2">Belongs to the enoyl-CoA hydratase/isomerase family.</text>
</comment>
<evidence type="ECO:0000256" key="2">
    <source>
        <dbReference type="RuleBase" id="RU003707"/>
    </source>
</evidence>
<dbReference type="Gene3D" id="3.90.226.10">
    <property type="entry name" value="2-enoyl-CoA Hydratase, Chain A, domain 1"/>
    <property type="match status" value="1"/>
</dbReference>
<dbReference type="InterPro" id="IPR018376">
    <property type="entry name" value="Enoyl-CoA_hyd/isom_CS"/>
</dbReference>
<dbReference type="PANTHER" id="PTHR43802">
    <property type="entry name" value="ENOYL-COA HYDRATASE"/>
    <property type="match status" value="1"/>
</dbReference>
<reference evidence="3 4" key="2">
    <citation type="submission" date="2023-10" db="EMBL/GenBank/DDBJ databases">
        <authorList>
            <person name="Han X.F."/>
        </authorList>
    </citation>
    <scope>NUCLEOTIDE SEQUENCE [LARGE SCALE GENOMIC DNA]</scope>
    <source>
        <strain evidence="3 4">KCTC 39840</strain>
    </source>
</reference>
<evidence type="ECO:0000313" key="4">
    <source>
        <dbReference type="Proteomes" id="UP001284601"/>
    </source>
</evidence>
<reference evidence="4" key="1">
    <citation type="submission" date="2023-07" db="EMBL/GenBank/DDBJ databases">
        <title>Conexibacter stalactiti sp. nov., isolated from stalactites in a lava cave and emended description of the genus Conexibacter.</title>
        <authorList>
            <person name="Lee S.D."/>
        </authorList>
    </citation>
    <scope>NUCLEOTIDE SEQUENCE [LARGE SCALE GENOMIC DNA]</scope>
    <source>
        <strain evidence="4">KCTC 39840</strain>
    </source>
</reference>
<dbReference type="InterPro" id="IPR029045">
    <property type="entry name" value="ClpP/crotonase-like_dom_sf"/>
</dbReference>
<accession>A0ABU4HYT2</accession>
<dbReference type="RefSeq" id="WP_318600101.1">
    <property type="nucleotide sequence ID" value="NZ_JAWSTH010000096.1"/>
</dbReference>
<keyword evidence="4" id="KW-1185">Reference proteome</keyword>
<comment type="caution">
    <text evidence="3">The sequence shown here is derived from an EMBL/GenBank/DDBJ whole genome shotgun (WGS) entry which is preliminary data.</text>
</comment>
<dbReference type="Pfam" id="PF00378">
    <property type="entry name" value="ECH_1"/>
    <property type="match status" value="1"/>
</dbReference>
<dbReference type="InterPro" id="IPR014748">
    <property type="entry name" value="Enoyl-CoA_hydra_C"/>
</dbReference>
<gene>
    <name evidence="3" type="ORF">R7226_25010</name>
</gene>
<protein>
    <submittedName>
        <fullName evidence="3">Enoyl-CoA hydratase-related protein</fullName>
    </submittedName>
</protein>
<evidence type="ECO:0000313" key="3">
    <source>
        <dbReference type="EMBL" id="MDW5597635.1"/>
    </source>
</evidence>
<dbReference type="Gene3D" id="1.10.12.10">
    <property type="entry name" value="Lyase 2-enoyl-coa Hydratase, Chain A, domain 2"/>
    <property type="match status" value="1"/>
</dbReference>
<dbReference type="InterPro" id="IPR001753">
    <property type="entry name" value="Enoyl-CoA_hydra/iso"/>
</dbReference>
<evidence type="ECO:0000256" key="1">
    <source>
        <dbReference type="ARBA" id="ARBA00005254"/>
    </source>
</evidence>
<sequence length="269" mass="27963">MSPSGNDLEPHPVRTRRDGAVLEITIDRRAKGNAIDGAVTSGLTRALRELEETTELRVGLLTAAGTRHFCVGSDLSAAEQDPGQLIDPVGGFGGVVRYPRTKPLVAAINGDAVGGGMELALACDFALASDTARFGFPEASIGVVAGAGGLVRLPRRIPAASAMELLLTGRLVDAAEALAIGLIARVVPAARLADEAMRSVRAIAQASPSAVRATRELAGRASIPDEETLWRLNDAVLARILAGPDAAEGRRAFLARRAPNWAVAADQPD</sequence>
<organism evidence="3 4">
    <name type="scientific">Conexibacter stalactiti</name>
    <dbReference type="NCBI Taxonomy" id="1940611"/>
    <lineage>
        <taxon>Bacteria</taxon>
        <taxon>Bacillati</taxon>
        <taxon>Actinomycetota</taxon>
        <taxon>Thermoleophilia</taxon>
        <taxon>Solirubrobacterales</taxon>
        <taxon>Conexibacteraceae</taxon>
        <taxon>Conexibacter</taxon>
    </lineage>
</organism>
<dbReference type="PROSITE" id="PS00166">
    <property type="entry name" value="ENOYL_COA_HYDRATASE"/>
    <property type="match status" value="1"/>
</dbReference>
<dbReference type="SUPFAM" id="SSF52096">
    <property type="entry name" value="ClpP/crotonase"/>
    <property type="match status" value="1"/>
</dbReference>
<dbReference type="EMBL" id="JAWSTH010000096">
    <property type="protein sequence ID" value="MDW5597635.1"/>
    <property type="molecule type" value="Genomic_DNA"/>
</dbReference>
<dbReference type="PANTHER" id="PTHR43802:SF1">
    <property type="entry name" value="IP11341P-RELATED"/>
    <property type="match status" value="1"/>
</dbReference>